<evidence type="ECO:0000313" key="1">
    <source>
        <dbReference type="EMBL" id="CDZ99760.1"/>
    </source>
</evidence>
<name>A0A078M0Q5_9BACL</name>
<dbReference type="AlphaFoldDB" id="A0A078M0Q5"/>
<reference evidence="1" key="1">
    <citation type="submission" date="2014-07" db="EMBL/GenBank/DDBJ databases">
        <authorList>
            <person name="Urmite Genomes Urmite Genomes"/>
        </authorList>
    </citation>
    <scope>NUCLEOTIDE SEQUENCE</scope>
    <source>
        <strain evidence="1">13S34_air</strain>
    </source>
</reference>
<dbReference type="EMBL" id="LN483073">
    <property type="protein sequence ID" value="CDZ99760.1"/>
    <property type="molecule type" value="Genomic_DNA"/>
</dbReference>
<sequence length="84" mass="9902">MSKKHTNNVRMDNEQTNPMVVKAKKYSFPIKSHRLVNHYPPDTPFLVKVRVIITKRKIFVKQADISFLVSKFRQLIVNSLKSYI</sequence>
<accession>A0A078M0Q5</accession>
<dbReference type="HOGENOM" id="CLU_2523564_0_0_9"/>
<organism evidence="1">
    <name type="scientific">Metalysinibacillus saudimassiliensis</name>
    <dbReference type="NCBI Taxonomy" id="1461583"/>
    <lineage>
        <taxon>Bacteria</taxon>
        <taxon>Bacillati</taxon>
        <taxon>Bacillota</taxon>
        <taxon>Bacilli</taxon>
        <taxon>Bacillales</taxon>
        <taxon>Caryophanaceae</taxon>
        <taxon>Metalysinibacillus</taxon>
    </lineage>
</organism>
<protein>
    <submittedName>
        <fullName evidence="1">Uncharacterized protein</fullName>
    </submittedName>
</protein>
<proteinExistence type="predicted"/>
<gene>
    <name evidence="1" type="ORF">BN1050_00279</name>
</gene>
<dbReference type="PATRIC" id="fig|1461583.4.peg.254"/>